<dbReference type="SUPFAM" id="SSF50978">
    <property type="entry name" value="WD40 repeat-like"/>
    <property type="match status" value="1"/>
</dbReference>
<dbReference type="PANTHER" id="PTHR22847">
    <property type="entry name" value="WD40 REPEAT PROTEIN"/>
    <property type="match status" value="1"/>
</dbReference>
<dbReference type="InterPro" id="IPR019775">
    <property type="entry name" value="WD40_repeat_CS"/>
</dbReference>
<organism evidence="4 5">
    <name type="scientific">Reticulomyxa filosa</name>
    <dbReference type="NCBI Taxonomy" id="46433"/>
    <lineage>
        <taxon>Eukaryota</taxon>
        <taxon>Sar</taxon>
        <taxon>Rhizaria</taxon>
        <taxon>Retaria</taxon>
        <taxon>Foraminifera</taxon>
        <taxon>Monothalamids</taxon>
        <taxon>Reticulomyxidae</taxon>
        <taxon>Reticulomyxa</taxon>
    </lineage>
</organism>
<dbReference type="AlphaFoldDB" id="X6M3X5"/>
<dbReference type="InterPro" id="IPR020472">
    <property type="entry name" value="WD40_PAC1"/>
</dbReference>
<feature type="repeat" description="WD" evidence="3">
    <location>
        <begin position="139"/>
        <end position="186"/>
    </location>
</feature>
<name>X6M3X5_RETFI</name>
<feature type="repeat" description="WD" evidence="3">
    <location>
        <begin position="115"/>
        <end position="138"/>
    </location>
</feature>
<comment type="caution">
    <text evidence="4">The sequence shown here is derived from an EMBL/GenBank/DDBJ whole genome shotgun (WGS) entry which is preliminary data.</text>
</comment>
<proteinExistence type="predicted"/>
<feature type="repeat" description="WD" evidence="3">
    <location>
        <begin position="187"/>
        <end position="230"/>
    </location>
</feature>
<dbReference type="Pfam" id="PF00400">
    <property type="entry name" value="WD40"/>
    <property type="match status" value="6"/>
</dbReference>
<gene>
    <name evidence="4" type="ORF">RFI_29071</name>
</gene>
<dbReference type="PROSITE" id="PS00678">
    <property type="entry name" value="WD_REPEATS_1"/>
    <property type="match status" value="6"/>
</dbReference>
<dbReference type="InterPro" id="IPR036322">
    <property type="entry name" value="WD40_repeat_dom_sf"/>
</dbReference>
<evidence type="ECO:0000313" key="5">
    <source>
        <dbReference type="Proteomes" id="UP000023152"/>
    </source>
</evidence>
<sequence length="398" mass="46188">MLSREKIKEAEKMFTFLKEKRISMRSSLVIHYFTLLLHENQSEEELIRFIIRYWVRILNIKLGWIHEFEKFVAEYANTSFMLDTFRSSSKLLKVFTENFNCVNSIDYIIFDYCEFICSGSNDKTIRVWDVETNKQIQLFNGHSSSVLCVKFSSYHRYSNRRNVICSSSYDKTIRFWDIKDNRQVKVFDEHINSINGIEFSPFNGGKYLCSASSDKTIRLWDIETPKSLHVFNGHENRIWCVDISPLQSNDNNKSNSMGVIGGNGYTICSGSLDNSIRLWDIETTKQFILFKGHNGFVFSVKYGSSELRDMILSGSQDTTVRLWDIRSGQQIRLFNGHLHSIMSVGYSPFVVDNSEIGGISNVICSGSLDNTIRFWDIRSNKKELYVIKESRGINVLNF</sequence>
<dbReference type="CDD" id="cd00200">
    <property type="entry name" value="WD40"/>
    <property type="match status" value="1"/>
</dbReference>
<dbReference type="InterPro" id="IPR001680">
    <property type="entry name" value="WD40_rpt"/>
</dbReference>
<dbReference type="PRINTS" id="PR00320">
    <property type="entry name" value="GPROTEINBRPT"/>
</dbReference>
<dbReference type="PROSITE" id="PS50082">
    <property type="entry name" value="WD_REPEATS_2"/>
    <property type="match status" value="6"/>
</dbReference>
<evidence type="ECO:0000256" key="3">
    <source>
        <dbReference type="PROSITE-ProRule" id="PRU00221"/>
    </source>
</evidence>
<evidence type="ECO:0000256" key="1">
    <source>
        <dbReference type="ARBA" id="ARBA00022574"/>
    </source>
</evidence>
<evidence type="ECO:0000256" key="2">
    <source>
        <dbReference type="ARBA" id="ARBA00022737"/>
    </source>
</evidence>
<reference evidence="4 5" key="1">
    <citation type="journal article" date="2013" name="Curr. Biol.">
        <title>The Genome of the Foraminiferan Reticulomyxa filosa.</title>
        <authorList>
            <person name="Glockner G."/>
            <person name="Hulsmann N."/>
            <person name="Schleicher M."/>
            <person name="Noegel A.A."/>
            <person name="Eichinger L."/>
            <person name="Gallinger C."/>
            <person name="Pawlowski J."/>
            <person name="Sierra R."/>
            <person name="Euteneuer U."/>
            <person name="Pillet L."/>
            <person name="Moustafa A."/>
            <person name="Platzer M."/>
            <person name="Groth M."/>
            <person name="Szafranski K."/>
            <person name="Schliwa M."/>
        </authorList>
    </citation>
    <scope>NUCLEOTIDE SEQUENCE [LARGE SCALE GENOMIC DNA]</scope>
</reference>
<dbReference type="PANTHER" id="PTHR22847:SF637">
    <property type="entry name" value="WD REPEAT DOMAIN 5B"/>
    <property type="match status" value="1"/>
</dbReference>
<dbReference type="InterPro" id="IPR015943">
    <property type="entry name" value="WD40/YVTN_repeat-like_dom_sf"/>
</dbReference>
<dbReference type="GO" id="GO:1990234">
    <property type="term" value="C:transferase complex"/>
    <property type="evidence" value="ECO:0007669"/>
    <property type="project" value="UniProtKB-ARBA"/>
</dbReference>
<feature type="repeat" description="WD" evidence="3">
    <location>
        <begin position="263"/>
        <end position="289"/>
    </location>
</feature>
<accession>X6M3X5</accession>
<keyword evidence="1 3" id="KW-0853">WD repeat</keyword>
<keyword evidence="2" id="KW-0677">Repeat</keyword>
<dbReference type="EMBL" id="ASPP01025153">
    <property type="protein sequence ID" value="ETO08316.1"/>
    <property type="molecule type" value="Genomic_DNA"/>
</dbReference>
<protein>
    <submittedName>
        <fullName evidence="4">WD-40 repeat-containing protein</fullName>
    </submittedName>
</protein>
<evidence type="ECO:0000313" key="4">
    <source>
        <dbReference type="EMBL" id="ETO08316.1"/>
    </source>
</evidence>
<dbReference type="OrthoDB" id="674604at2759"/>
<dbReference type="Gene3D" id="2.130.10.10">
    <property type="entry name" value="YVTN repeat-like/Quinoprotein amine dehydrogenase"/>
    <property type="match status" value="2"/>
</dbReference>
<dbReference type="SMART" id="SM00320">
    <property type="entry name" value="WD40"/>
    <property type="match status" value="6"/>
</dbReference>
<feature type="repeat" description="WD" evidence="3">
    <location>
        <begin position="334"/>
        <end position="385"/>
    </location>
</feature>
<dbReference type="Proteomes" id="UP000023152">
    <property type="component" value="Unassembled WGS sequence"/>
</dbReference>
<keyword evidence="5" id="KW-1185">Reference proteome</keyword>
<feature type="repeat" description="WD" evidence="3">
    <location>
        <begin position="290"/>
        <end position="333"/>
    </location>
</feature>
<dbReference type="PROSITE" id="PS50294">
    <property type="entry name" value="WD_REPEATS_REGION"/>
    <property type="match status" value="3"/>
</dbReference>